<comment type="caution">
    <text evidence="5">The sequence shown here is derived from an EMBL/GenBank/DDBJ whole genome shotgun (WGS) entry which is preliminary data.</text>
</comment>
<dbReference type="Proteomes" id="UP000051530">
    <property type="component" value="Unassembled WGS sequence"/>
</dbReference>
<feature type="domain" description="Helicase ATP-binding" evidence="4">
    <location>
        <begin position="323"/>
        <end position="550"/>
    </location>
</feature>
<reference evidence="5 6" key="1">
    <citation type="submission" date="2015-07" db="EMBL/GenBank/DDBJ databases">
        <title>The genome of Pseudoloma neurophilia, a relevant intracellular parasite of the zebrafish.</title>
        <authorList>
            <person name="Ndikumana S."/>
            <person name="Pelin A."/>
            <person name="Sanders J."/>
            <person name="Corradi N."/>
        </authorList>
    </citation>
    <scope>NUCLEOTIDE SEQUENCE [LARGE SCALE GENOMIC DNA]</scope>
    <source>
        <strain evidence="5 6">MK1</strain>
    </source>
</reference>
<dbReference type="GO" id="GO:0005737">
    <property type="term" value="C:cytoplasm"/>
    <property type="evidence" value="ECO:0007669"/>
    <property type="project" value="TreeGrafter"/>
</dbReference>
<feature type="region of interest" description="Disordered" evidence="3">
    <location>
        <begin position="440"/>
        <end position="486"/>
    </location>
</feature>
<feature type="compositionally biased region" description="Basic and acidic residues" evidence="3">
    <location>
        <begin position="445"/>
        <end position="478"/>
    </location>
</feature>
<dbReference type="GO" id="GO:0004386">
    <property type="term" value="F:helicase activity"/>
    <property type="evidence" value="ECO:0007669"/>
    <property type="project" value="UniProtKB-KW"/>
</dbReference>
<dbReference type="Gene3D" id="3.40.50.300">
    <property type="entry name" value="P-loop containing nucleotide triphosphate hydrolases"/>
    <property type="match status" value="2"/>
</dbReference>
<feature type="region of interest" description="Disordered" evidence="3">
    <location>
        <begin position="234"/>
        <end position="271"/>
    </location>
</feature>
<dbReference type="EMBL" id="LGUB01000574">
    <property type="protein sequence ID" value="KRH92943.1"/>
    <property type="molecule type" value="Genomic_DNA"/>
</dbReference>
<dbReference type="PANTHER" id="PTHR44533">
    <property type="entry name" value="DEAD/H RNA HELICASE, PUTATIVE-RELATED"/>
    <property type="match status" value="1"/>
</dbReference>
<feature type="non-terminal residue" evidence="5">
    <location>
        <position position="1"/>
    </location>
</feature>
<keyword evidence="6" id="KW-1185">Reference proteome</keyword>
<feature type="compositionally biased region" description="Basic and acidic residues" evidence="3">
    <location>
        <begin position="602"/>
        <end position="614"/>
    </location>
</feature>
<dbReference type="InterPro" id="IPR011545">
    <property type="entry name" value="DEAD/DEAH_box_helicase_dom"/>
</dbReference>
<evidence type="ECO:0000256" key="1">
    <source>
        <dbReference type="ARBA" id="ARBA00022801"/>
    </source>
</evidence>
<evidence type="ECO:0000259" key="4">
    <source>
        <dbReference type="PROSITE" id="PS51192"/>
    </source>
</evidence>
<evidence type="ECO:0000313" key="6">
    <source>
        <dbReference type="Proteomes" id="UP000051530"/>
    </source>
</evidence>
<dbReference type="GO" id="GO:0003676">
    <property type="term" value="F:nucleic acid binding"/>
    <property type="evidence" value="ECO:0007669"/>
    <property type="project" value="InterPro"/>
</dbReference>
<evidence type="ECO:0000313" key="5">
    <source>
        <dbReference type="EMBL" id="KRH92943.1"/>
    </source>
</evidence>
<keyword evidence="1" id="KW-0378">Hydrolase</keyword>
<dbReference type="SMART" id="SM00487">
    <property type="entry name" value="DEXDc"/>
    <property type="match status" value="1"/>
</dbReference>
<feature type="compositionally biased region" description="Basic and acidic residues" evidence="3">
    <location>
        <begin position="621"/>
        <end position="653"/>
    </location>
</feature>
<dbReference type="Pfam" id="PF00270">
    <property type="entry name" value="DEAD"/>
    <property type="match status" value="1"/>
</dbReference>
<dbReference type="PROSITE" id="PS51192">
    <property type="entry name" value="HELICASE_ATP_BIND_1"/>
    <property type="match status" value="1"/>
</dbReference>
<keyword evidence="2 5" id="KW-0067">ATP-binding</keyword>
<keyword evidence="2 5" id="KW-0547">Nucleotide-binding</keyword>
<keyword evidence="2 5" id="KW-0347">Helicase</keyword>
<dbReference type="AlphaFoldDB" id="A0A0R0M0H5"/>
<accession>A0A0R0M0H5</accession>
<dbReference type="OrthoDB" id="2193121at2759"/>
<dbReference type="GO" id="GO:0016787">
    <property type="term" value="F:hydrolase activity"/>
    <property type="evidence" value="ECO:0007669"/>
    <property type="project" value="UniProtKB-KW"/>
</dbReference>
<evidence type="ECO:0000256" key="3">
    <source>
        <dbReference type="SAM" id="MobiDB-lite"/>
    </source>
</evidence>
<dbReference type="GO" id="GO:0005524">
    <property type="term" value="F:ATP binding"/>
    <property type="evidence" value="ECO:0007669"/>
    <property type="project" value="InterPro"/>
</dbReference>
<sequence length="768" mass="90535">YENHVSYENQKSYDIKQATLNNLSLKQGENFMSLYPSNKSHLQLLSTIKEKTTLRSLQKFMQHAKKCAMSLGGSELVFLSNQNSSSLINKKLLKNKMSKTDLIKKENETRLQKIKTEKDKQFLKSYLSKYLRSNDTQKKYFLESIYLDNYSMLIKKRITLLRIEYYNSIWKYESRKERPDDSQMVNLYTNCLYFLEECILESTKQEKEYVHNIMKEIGFSATLSELMTKNKDNKEDYKDDYKGDEKSKDYKDDKDKDYKDDDKSKDDEKSKDYKDKEDEIFKVSDVDVYFQLKHAGDRLKRSLFSVKDSRTSFLLDAWQKKTLDLIDQNQSLIISAPTSSGKTFITYYTINRAIIQYNNILTGVSSYKKSKNIQNIRKKVLFVVPEKALVNQLAFDIINKFDNLKYGMILKEYSHDEDADVILTVPEMVEGILSKFKNGKNENNTIKRNEDKNENSNSIKRNENKNENNTIKRNENKNENSNINTRNENNSINEIILIIDEIHKLNSPEMSSFIERSIHKHSGQLICLSATMGEDKKIYQWLKSIKNDIQLVEHEERYCELRKWYFSKKMTNGSECIGLISPMIHIRPSDFYKTENNSDISDSERNSETMKYGDDNLETMKYGDKNSEKNKDRNLEKKHEERNLEKKHEEKHSNNNSDKTNPKDIPYALKAITLLPEEVLSLYYAIFTVLQSENIENVKNLKKDVKALKFSKWFKSNIVTKMDVRLYYFDLIRVIIRNNIANEVLKIMNKETLAMFSADFYDEKSFYN</sequence>
<feature type="non-terminal residue" evidence="5">
    <location>
        <position position="768"/>
    </location>
</feature>
<dbReference type="VEuPathDB" id="MicrosporidiaDB:M153_19930003"/>
<dbReference type="SUPFAM" id="SSF52540">
    <property type="entry name" value="P-loop containing nucleoside triphosphate hydrolases"/>
    <property type="match status" value="1"/>
</dbReference>
<dbReference type="InterPro" id="IPR014001">
    <property type="entry name" value="Helicase_ATP-bd"/>
</dbReference>
<dbReference type="PANTHER" id="PTHR44533:SF4">
    <property type="entry name" value="DEAD_H RNA HELICASE, PUTATIVE-RELATED"/>
    <property type="match status" value="1"/>
</dbReference>
<feature type="region of interest" description="Disordered" evidence="3">
    <location>
        <begin position="595"/>
        <end position="662"/>
    </location>
</feature>
<proteinExistence type="predicted"/>
<dbReference type="InterPro" id="IPR052431">
    <property type="entry name" value="SKI2_subfamily_helicases"/>
</dbReference>
<dbReference type="InterPro" id="IPR027417">
    <property type="entry name" value="P-loop_NTPase"/>
</dbReference>
<name>A0A0R0M0H5_9MICR</name>
<gene>
    <name evidence="5" type="ORF">M153_19930003</name>
</gene>
<protein>
    <submittedName>
        <fullName evidence="5">Putative helicase, DEAD-box superfamily</fullName>
    </submittedName>
</protein>
<organism evidence="5 6">
    <name type="scientific">Pseudoloma neurophilia</name>
    <dbReference type="NCBI Taxonomy" id="146866"/>
    <lineage>
        <taxon>Eukaryota</taxon>
        <taxon>Fungi</taxon>
        <taxon>Fungi incertae sedis</taxon>
        <taxon>Microsporidia</taxon>
        <taxon>Pseudoloma</taxon>
    </lineage>
</organism>
<evidence type="ECO:0000256" key="2">
    <source>
        <dbReference type="ARBA" id="ARBA00022806"/>
    </source>
</evidence>